<dbReference type="GO" id="GO:0016020">
    <property type="term" value="C:membrane"/>
    <property type="evidence" value="ECO:0007669"/>
    <property type="project" value="InterPro"/>
</dbReference>
<dbReference type="Pfam" id="PF04186">
    <property type="entry name" value="FxsA"/>
    <property type="match status" value="1"/>
</dbReference>
<accession>A0A432WYU0</accession>
<evidence type="ECO:0000256" key="2">
    <source>
        <dbReference type="SAM" id="Phobius"/>
    </source>
</evidence>
<dbReference type="NCBIfam" id="NF008528">
    <property type="entry name" value="PRK11463.1-2"/>
    <property type="match status" value="1"/>
</dbReference>
<proteinExistence type="predicted"/>
<dbReference type="AlphaFoldDB" id="A0A432WYU0"/>
<keyword evidence="2" id="KW-1133">Transmembrane helix</keyword>
<comment type="caution">
    <text evidence="3">The sequence shown here is derived from an EMBL/GenBank/DDBJ whole genome shotgun (WGS) entry which is preliminary data.</text>
</comment>
<organism evidence="3 4">
    <name type="scientific">Aliidiomarina taiwanensis</name>
    <dbReference type="NCBI Taxonomy" id="946228"/>
    <lineage>
        <taxon>Bacteria</taxon>
        <taxon>Pseudomonadati</taxon>
        <taxon>Pseudomonadota</taxon>
        <taxon>Gammaproteobacteria</taxon>
        <taxon>Alteromonadales</taxon>
        <taxon>Idiomarinaceae</taxon>
        <taxon>Aliidiomarina</taxon>
    </lineage>
</organism>
<evidence type="ECO:0000256" key="1">
    <source>
        <dbReference type="SAM" id="MobiDB-lite"/>
    </source>
</evidence>
<feature type="transmembrane region" description="Helical" evidence="2">
    <location>
        <begin position="38"/>
        <end position="58"/>
    </location>
</feature>
<feature type="transmembrane region" description="Helical" evidence="2">
    <location>
        <begin position="105"/>
        <end position="124"/>
    </location>
</feature>
<keyword evidence="4" id="KW-1185">Reference proteome</keyword>
<dbReference type="EMBL" id="PIPQ01000008">
    <property type="protein sequence ID" value="RUO38887.1"/>
    <property type="molecule type" value="Genomic_DNA"/>
</dbReference>
<reference evidence="3 4" key="1">
    <citation type="journal article" date="2011" name="Front. Microbiol.">
        <title>Genomic signatures of strain selection and enhancement in Bacillus atrophaeus var. globigii, a historical biowarfare simulant.</title>
        <authorList>
            <person name="Gibbons H.S."/>
            <person name="Broomall S.M."/>
            <person name="McNew L.A."/>
            <person name="Daligault H."/>
            <person name="Chapman C."/>
            <person name="Bruce D."/>
            <person name="Karavis M."/>
            <person name="Krepps M."/>
            <person name="McGregor P.A."/>
            <person name="Hong C."/>
            <person name="Park K.H."/>
            <person name="Akmal A."/>
            <person name="Feldman A."/>
            <person name="Lin J.S."/>
            <person name="Chang W.E."/>
            <person name="Higgs B.W."/>
            <person name="Demirev P."/>
            <person name="Lindquist J."/>
            <person name="Liem A."/>
            <person name="Fochler E."/>
            <person name="Read T.D."/>
            <person name="Tapia R."/>
            <person name="Johnson S."/>
            <person name="Bishop-Lilly K.A."/>
            <person name="Detter C."/>
            <person name="Han C."/>
            <person name="Sozhamannan S."/>
            <person name="Rosenzweig C.N."/>
            <person name="Skowronski E.W."/>
        </authorList>
    </citation>
    <scope>NUCLEOTIDE SEQUENCE [LARGE SCALE GENOMIC DNA]</scope>
    <source>
        <strain evidence="3 4">AIT1</strain>
    </source>
</reference>
<feature type="transmembrane region" description="Helical" evidence="2">
    <location>
        <begin position="12"/>
        <end position="32"/>
    </location>
</feature>
<evidence type="ECO:0000313" key="4">
    <source>
        <dbReference type="Proteomes" id="UP000286976"/>
    </source>
</evidence>
<feature type="compositionally biased region" description="Basic and acidic residues" evidence="1">
    <location>
        <begin position="158"/>
        <end position="175"/>
    </location>
</feature>
<dbReference type="PANTHER" id="PTHR35335:SF1">
    <property type="entry name" value="UPF0716 PROTEIN FXSA"/>
    <property type="match status" value="1"/>
</dbReference>
<feature type="region of interest" description="Disordered" evidence="1">
    <location>
        <begin position="153"/>
        <end position="175"/>
    </location>
</feature>
<dbReference type="Proteomes" id="UP000286976">
    <property type="component" value="Unassembled WGS sequence"/>
</dbReference>
<name>A0A432WYU0_9GAMM</name>
<gene>
    <name evidence="3" type="ORF">CWE15_10295</name>
</gene>
<keyword evidence="2" id="KW-0812">Transmembrane</keyword>
<sequence length="175" mass="19696">MPHILMRNQRRLTMFLLILFIIVPIIEISLLIEVGDAIGGFNTILLIILTAFVGAALVRRQGIRNLQAAQLKLAQGQPPGKEVLSGIMLFFAGVLFVTPGFFTDAVAVLLLFPPVQMAVGLWVVKKLQMRSVHTQTHFRQSFGQRERDHSNVFDAEYEEKTDIDGHISDDREKKD</sequence>
<dbReference type="PANTHER" id="PTHR35335">
    <property type="entry name" value="UPF0716 PROTEIN FXSA"/>
    <property type="match status" value="1"/>
</dbReference>
<protein>
    <submittedName>
        <fullName evidence="3">Membrane protein FxsA</fullName>
    </submittedName>
</protein>
<dbReference type="InterPro" id="IPR007313">
    <property type="entry name" value="FxsA"/>
</dbReference>
<feature type="transmembrane region" description="Helical" evidence="2">
    <location>
        <begin position="79"/>
        <end position="99"/>
    </location>
</feature>
<evidence type="ECO:0000313" key="3">
    <source>
        <dbReference type="EMBL" id="RUO38887.1"/>
    </source>
</evidence>
<keyword evidence="2" id="KW-0472">Membrane</keyword>